<dbReference type="PANTHER" id="PTHR30313:SF2">
    <property type="entry name" value="DNA PRIMASE"/>
    <property type="match status" value="1"/>
</dbReference>
<name>A0A810QG37_9FIRM</name>
<dbReference type="SMART" id="SM00400">
    <property type="entry name" value="ZnF_CHCC"/>
    <property type="match status" value="1"/>
</dbReference>
<keyword evidence="3" id="KW-0862">Zinc</keyword>
<dbReference type="AlphaFoldDB" id="A0A810QG37"/>
<dbReference type="GO" id="GO:0006269">
    <property type="term" value="P:DNA replication, synthesis of primer"/>
    <property type="evidence" value="ECO:0007669"/>
    <property type="project" value="TreeGrafter"/>
</dbReference>
<dbReference type="GO" id="GO:0003899">
    <property type="term" value="F:DNA-directed RNA polymerase activity"/>
    <property type="evidence" value="ECO:0007669"/>
    <property type="project" value="InterPro"/>
</dbReference>
<organism evidence="5 6">
    <name type="scientific">Pusillibacter faecalis</name>
    <dbReference type="NCBI Taxonomy" id="2714358"/>
    <lineage>
        <taxon>Bacteria</taxon>
        <taxon>Bacillati</taxon>
        <taxon>Bacillota</taxon>
        <taxon>Clostridia</taxon>
        <taxon>Eubacteriales</taxon>
        <taxon>Oscillospiraceae</taxon>
        <taxon>Pusillibacter</taxon>
    </lineage>
</organism>
<dbReference type="Proteomes" id="UP000679848">
    <property type="component" value="Chromosome"/>
</dbReference>
<dbReference type="GO" id="GO:0003677">
    <property type="term" value="F:DNA binding"/>
    <property type="evidence" value="ECO:0007669"/>
    <property type="project" value="InterPro"/>
</dbReference>
<dbReference type="InterPro" id="IPR036977">
    <property type="entry name" value="DNA_primase_Znf_CHC2"/>
</dbReference>
<dbReference type="PANTHER" id="PTHR30313">
    <property type="entry name" value="DNA PRIMASE"/>
    <property type="match status" value="1"/>
</dbReference>
<dbReference type="InterPro" id="IPR050219">
    <property type="entry name" value="DnaG_primase"/>
</dbReference>
<evidence type="ECO:0000313" key="6">
    <source>
        <dbReference type="Proteomes" id="UP000679848"/>
    </source>
</evidence>
<dbReference type="Pfam" id="PF01807">
    <property type="entry name" value="Zn_ribbon_DnaG"/>
    <property type="match status" value="1"/>
</dbReference>
<dbReference type="GO" id="GO:0008270">
    <property type="term" value="F:zinc ion binding"/>
    <property type="evidence" value="ECO:0007669"/>
    <property type="project" value="UniProtKB-KW"/>
</dbReference>
<evidence type="ECO:0000256" key="3">
    <source>
        <dbReference type="ARBA" id="ARBA00022833"/>
    </source>
</evidence>
<gene>
    <name evidence="5" type="ORF">MM59RIKEN_07920</name>
</gene>
<dbReference type="SUPFAM" id="SSF57783">
    <property type="entry name" value="Zinc beta-ribbon"/>
    <property type="match status" value="1"/>
</dbReference>
<sequence length="209" mass="24451">MDMAQEIRQRLTVREVVEFYGFQVNRSGFMKCPWHSGDHTASLKLYDGQGGFHCFACGAHGSVIDFVMRLFDLNFRQAILRINADFRLGLTESKPDRAAQSATLEARRKEQRKNAQAEANFRFMIREFQYWKEIRNTFQPIRQGDVVFYHPLYVEAVKRLPYIEYWLDDFVEKGGKEHWGTCPFTQETTTSQQRNLLNTCMPTKIISSS</sequence>
<dbReference type="InterPro" id="IPR002694">
    <property type="entry name" value="Znf_CHC2"/>
</dbReference>
<dbReference type="Gene3D" id="3.90.580.10">
    <property type="entry name" value="Zinc finger, CHC2-type domain"/>
    <property type="match status" value="1"/>
</dbReference>
<reference evidence="5" key="1">
    <citation type="submission" date="2020-09" db="EMBL/GenBank/DDBJ databases">
        <title>New species isolated from human feces.</title>
        <authorList>
            <person name="Kitahara M."/>
            <person name="Shigeno Y."/>
            <person name="Shime M."/>
            <person name="Matsumoto Y."/>
            <person name="Nakamura S."/>
            <person name="Motooka D."/>
            <person name="Fukuoka S."/>
            <person name="Nishikawa H."/>
            <person name="Benno Y."/>
        </authorList>
    </citation>
    <scope>NUCLEOTIDE SEQUENCE</scope>
    <source>
        <strain evidence="5">MM59</strain>
    </source>
</reference>
<evidence type="ECO:0000256" key="1">
    <source>
        <dbReference type="ARBA" id="ARBA00022723"/>
    </source>
</evidence>
<evidence type="ECO:0000313" key="5">
    <source>
        <dbReference type="EMBL" id="BCK83473.1"/>
    </source>
</evidence>
<evidence type="ECO:0000256" key="2">
    <source>
        <dbReference type="ARBA" id="ARBA00022771"/>
    </source>
</evidence>
<dbReference type="KEGG" id="pfaa:MM59RIKEN_07920"/>
<evidence type="ECO:0000259" key="4">
    <source>
        <dbReference type="SMART" id="SM00400"/>
    </source>
</evidence>
<dbReference type="EMBL" id="AP023420">
    <property type="protein sequence ID" value="BCK83473.1"/>
    <property type="molecule type" value="Genomic_DNA"/>
</dbReference>
<dbReference type="GO" id="GO:0005737">
    <property type="term" value="C:cytoplasm"/>
    <property type="evidence" value="ECO:0007669"/>
    <property type="project" value="TreeGrafter"/>
</dbReference>
<keyword evidence="2" id="KW-0863">Zinc-finger</keyword>
<protein>
    <recommendedName>
        <fullName evidence="4">Zinc finger CHC2-type domain-containing protein</fullName>
    </recommendedName>
</protein>
<keyword evidence="6" id="KW-1185">Reference proteome</keyword>
<feature type="domain" description="Zinc finger CHC2-type" evidence="4">
    <location>
        <begin position="32"/>
        <end position="83"/>
    </location>
</feature>
<accession>A0A810QG37</accession>
<proteinExistence type="predicted"/>
<dbReference type="RefSeq" id="WP_213542724.1">
    <property type="nucleotide sequence ID" value="NZ_AP023420.1"/>
</dbReference>
<keyword evidence="1" id="KW-0479">Metal-binding</keyword>